<dbReference type="Proteomes" id="UP001156706">
    <property type="component" value="Unassembled WGS sequence"/>
</dbReference>
<name>A0ABQ5Y9S1_9NEIS</name>
<accession>A0ABQ5Y9S1</accession>
<dbReference type="RefSeq" id="WP_284194831.1">
    <property type="nucleotide sequence ID" value="NZ_BSOG01000001.1"/>
</dbReference>
<dbReference type="Pfam" id="PF03232">
    <property type="entry name" value="COQ7"/>
    <property type="match status" value="1"/>
</dbReference>
<evidence type="ECO:0000313" key="9">
    <source>
        <dbReference type="EMBL" id="GLR11687.1"/>
    </source>
</evidence>
<gene>
    <name evidence="9" type="primary">coq7_2</name>
    <name evidence="9" type="ORF">GCM10007907_04770</name>
</gene>
<evidence type="ECO:0000256" key="4">
    <source>
        <dbReference type="ARBA" id="ARBA00023002"/>
    </source>
</evidence>
<dbReference type="InterPro" id="IPR011566">
    <property type="entry name" value="Ubq_synth_Coq7"/>
</dbReference>
<keyword evidence="5" id="KW-0408">Iron</keyword>
<evidence type="ECO:0000313" key="10">
    <source>
        <dbReference type="Proteomes" id="UP001156706"/>
    </source>
</evidence>
<comment type="caution">
    <text evidence="9">The sequence shown here is derived from an EMBL/GenBank/DDBJ whole genome shotgun (WGS) entry which is preliminary data.</text>
</comment>
<comment type="pathway">
    <text evidence="1">Cofactor biosynthesis; ubiquinone biosynthesis.</text>
</comment>
<evidence type="ECO:0000256" key="1">
    <source>
        <dbReference type="ARBA" id="ARBA00004749"/>
    </source>
</evidence>
<evidence type="ECO:0000256" key="6">
    <source>
        <dbReference type="ARBA" id="ARBA00023033"/>
    </source>
</evidence>
<keyword evidence="10" id="KW-1185">Reference proteome</keyword>
<keyword evidence="4" id="KW-0560">Oxidoreductase</keyword>
<proteinExistence type="predicted"/>
<keyword evidence="8" id="KW-0812">Transmembrane</keyword>
<reference evidence="10" key="1">
    <citation type="journal article" date="2019" name="Int. J. Syst. Evol. Microbiol.">
        <title>The Global Catalogue of Microorganisms (GCM) 10K type strain sequencing project: providing services to taxonomists for standard genome sequencing and annotation.</title>
        <authorList>
            <consortium name="The Broad Institute Genomics Platform"/>
            <consortium name="The Broad Institute Genome Sequencing Center for Infectious Disease"/>
            <person name="Wu L."/>
            <person name="Ma J."/>
        </authorList>
    </citation>
    <scope>NUCLEOTIDE SEQUENCE [LARGE SCALE GENOMIC DNA]</scope>
    <source>
        <strain evidence="10">NBRC 110044</strain>
    </source>
</reference>
<dbReference type="SUPFAM" id="SSF47240">
    <property type="entry name" value="Ferritin-like"/>
    <property type="match status" value="1"/>
</dbReference>
<feature type="transmembrane region" description="Helical" evidence="8">
    <location>
        <begin position="71"/>
        <end position="94"/>
    </location>
</feature>
<dbReference type="InterPro" id="IPR009078">
    <property type="entry name" value="Ferritin-like_SF"/>
</dbReference>
<evidence type="ECO:0000256" key="3">
    <source>
        <dbReference type="ARBA" id="ARBA00022723"/>
    </source>
</evidence>
<evidence type="ECO:0000256" key="2">
    <source>
        <dbReference type="ARBA" id="ARBA00022688"/>
    </source>
</evidence>
<keyword evidence="6" id="KW-0503">Monooxygenase</keyword>
<evidence type="ECO:0000256" key="7">
    <source>
        <dbReference type="ARBA" id="ARBA00023136"/>
    </source>
</evidence>
<keyword evidence="8" id="KW-1133">Transmembrane helix</keyword>
<organism evidence="9 10">
    <name type="scientific">Chitinimonas prasina</name>
    <dbReference type="NCBI Taxonomy" id="1434937"/>
    <lineage>
        <taxon>Bacteria</taxon>
        <taxon>Pseudomonadati</taxon>
        <taxon>Pseudomonadota</taxon>
        <taxon>Betaproteobacteria</taxon>
        <taxon>Neisseriales</taxon>
        <taxon>Chitinibacteraceae</taxon>
        <taxon>Chitinimonas</taxon>
    </lineage>
</organism>
<dbReference type="EMBL" id="BSOG01000001">
    <property type="protein sequence ID" value="GLR11687.1"/>
    <property type="molecule type" value="Genomic_DNA"/>
</dbReference>
<keyword evidence="3" id="KW-0479">Metal-binding</keyword>
<keyword evidence="7 8" id="KW-0472">Membrane</keyword>
<dbReference type="PANTHER" id="PTHR11237:SF4">
    <property type="entry name" value="5-DEMETHOXYUBIQUINONE HYDROXYLASE, MITOCHONDRIAL"/>
    <property type="match status" value="1"/>
</dbReference>
<protein>
    <submittedName>
        <fullName evidence="9">2-nonaprenyl-3-methyl-6-methoxy-1,4-benzoquinol hydroxylase</fullName>
    </submittedName>
</protein>
<evidence type="ECO:0000256" key="8">
    <source>
        <dbReference type="SAM" id="Phobius"/>
    </source>
</evidence>
<keyword evidence="2" id="KW-0831">Ubiquinone biosynthesis</keyword>
<evidence type="ECO:0000256" key="5">
    <source>
        <dbReference type="ARBA" id="ARBA00023004"/>
    </source>
</evidence>
<sequence length="172" mass="18594">MRLTLGDRILKVNHAGEHGAVHIYAGQRLLARFTAPAVCAGLADKQAHETRHRAIFAAELARRALPRCRSYWLCAMGGYFLGICTGLLGAQAIAATTVAVERVVLLHLQQQLQTLQGQDSAATESIEAILADEQAHHDDAAAQLKPGQFWPRLLDPLVAGATSAVIWLGMRL</sequence>
<dbReference type="PANTHER" id="PTHR11237">
    <property type="entry name" value="COENZYME Q10 BIOSYNTHESIS PROTEIN 7"/>
    <property type="match status" value="1"/>
</dbReference>